<proteinExistence type="predicted"/>
<name>A0AAP9Y091_BURGL</name>
<evidence type="ECO:0000313" key="2">
    <source>
        <dbReference type="Proteomes" id="UP000594892"/>
    </source>
</evidence>
<dbReference type="AlphaFoldDB" id="A0AAP9Y091"/>
<sequence length="71" mass="7411">MEYRGALRGEARRAAPARAGFATGAAVLADELGGASAEFAAPRRDNDVLNHGESDVVKCIEPPMLGSIDLE</sequence>
<dbReference type="RefSeq" id="WP_127913868.1">
    <property type="nucleotide sequence ID" value="NZ_CP021075.1"/>
</dbReference>
<evidence type="ECO:0000313" key="1">
    <source>
        <dbReference type="EMBL" id="QPQ91414.1"/>
    </source>
</evidence>
<organism evidence="1 2">
    <name type="scientific">Burkholderia glumae</name>
    <name type="common">Pseudomonas glumae</name>
    <dbReference type="NCBI Taxonomy" id="337"/>
    <lineage>
        <taxon>Bacteria</taxon>
        <taxon>Pseudomonadati</taxon>
        <taxon>Pseudomonadota</taxon>
        <taxon>Betaproteobacteria</taxon>
        <taxon>Burkholderiales</taxon>
        <taxon>Burkholderiaceae</taxon>
        <taxon>Burkholderia</taxon>
    </lineage>
</organism>
<gene>
    <name evidence="1" type="ORF">I6H06_02110</name>
</gene>
<accession>A0AAP9Y091</accession>
<dbReference type="GeneID" id="45699040"/>
<protein>
    <submittedName>
        <fullName evidence="1">Uncharacterized protein</fullName>
    </submittedName>
</protein>
<reference evidence="1 2" key="1">
    <citation type="submission" date="2020-12" db="EMBL/GenBank/DDBJ databases">
        <title>FDA dAtabase for Regulatory Grade micrObial Sequences (FDA-ARGOS): Supporting development and validation of Infectious Disease Dx tests.</title>
        <authorList>
            <person name="Minogue T."/>
            <person name="Wolcott M."/>
            <person name="Wasieloski L."/>
            <person name="Aguilar W."/>
            <person name="Moore D."/>
            <person name="Jaissle J."/>
            <person name="Tallon L."/>
            <person name="Sadzewicz L."/>
            <person name="Zhao X."/>
            <person name="Boylan J."/>
            <person name="Ott S."/>
            <person name="Bowen H."/>
            <person name="Vavikolanu K."/>
            <person name="Mehta A."/>
            <person name="Aluvathingal J."/>
            <person name="Nadendla S."/>
            <person name="Yan Y."/>
            <person name="Sichtig H."/>
        </authorList>
    </citation>
    <scope>NUCLEOTIDE SEQUENCE [LARGE SCALE GENOMIC DNA]</scope>
    <source>
        <strain evidence="1 2">FDAARGOS_949</strain>
    </source>
</reference>
<dbReference type="EMBL" id="CP065600">
    <property type="protein sequence ID" value="QPQ91414.1"/>
    <property type="molecule type" value="Genomic_DNA"/>
</dbReference>
<dbReference type="Proteomes" id="UP000594892">
    <property type="component" value="Chromosome 1"/>
</dbReference>